<evidence type="ECO:0000313" key="1">
    <source>
        <dbReference type="EMBL" id="GEC10700.1"/>
    </source>
</evidence>
<sequence>MAPGRVCRSTLGQGLELSCGTYGFGDLRYVCPTAATGGSRCRRTQGVTVRNTGSSTVYVRSIRGPGPGVRQQTGQQTIRPGQSVTLRPLEGGFLFDITLRGTGSSPGTLTVTLVR</sequence>
<evidence type="ECO:0000313" key="2">
    <source>
        <dbReference type="Proteomes" id="UP000317881"/>
    </source>
</evidence>
<dbReference type="EMBL" id="BJND01000139">
    <property type="protein sequence ID" value="GEC10700.1"/>
    <property type="molecule type" value="Genomic_DNA"/>
</dbReference>
<protein>
    <submittedName>
        <fullName evidence="1">Uncharacterized protein</fullName>
    </submittedName>
</protein>
<gene>
    <name evidence="1" type="ORF">SSP24_83550</name>
</gene>
<keyword evidence="2" id="KW-1185">Reference proteome</keyword>
<organism evidence="1 2">
    <name type="scientific">Streptomyces spinoverrucosus</name>
    <dbReference type="NCBI Taxonomy" id="284043"/>
    <lineage>
        <taxon>Bacteria</taxon>
        <taxon>Bacillati</taxon>
        <taxon>Actinomycetota</taxon>
        <taxon>Actinomycetes</taxon>
        <taxon>Kitasatosporales</taxon>
        <taxon>Streptomycetaceae</taxon>
        <taxon>Streptomyces</taxon>
    </lineage>
</organism>
<comment type="caution">
    <text evidence="1">The sequence shown here is derived from an EMBL/GenBank/DDBJ whole genome shotgun (WGS) entry which is preliminary data.</text>
</comment>
<dbReference type="Proteomes" id="UP000317881">
    <property type="component" value="Unassembled WGS sequence"/>
</dbReference>
<dbReference type="InterPro" id="IPR013783">
    <property type="entry name" value="Ig-like_fold"/>
</dbReference>
<name>A0A4Y3VYG4_9ACTN</name>
<dbReference type="GO" id="GO:0005975">
    <property type="term" value="P:carbohydrate metabolic process"/>
    <property type="evidence" value="ECO:0007669"/>
    <property type="project" value="UniProtKB-ARBA"/>
</dbReference>
<proteinExistence type="predicted"/>
<accession>A0A4Y3VYG4</accession>
<dbReference type="Gene3D" id="2.60.40.10">
    <property type="entry name" value="Immunoglobulins"/>
    <property type="match status" value="1"/>
</dbReference>
<reference evidence="1 2" key="1">
    <citation type="submission" date="2019-06" db="EMBL/GenBank/DDBJ databases">
        <title>Whole genome shotgun sequence of Streptomyces spinoverrucosus NBRC 14228.</title>
        <authorList>
            <person name="Hosoyama A."/>
            <person name="Uohara A."/>
            <person name="Ohji S."/>
            <person name="Ichikawa N."/>
        </authorList>
    </citation>
    <scope>NUCLEOTIDE SEQUENCE [LARGE SCALE GENOMIC DNA]</scope>
    <source>
        <strain evidence="1 2">NBRC 14228</strain>
    </source>
</reference>
<dbReference type="AlphaFoldDB" id="A0A4Y3VYG4"/>